<dbReference type="EMBL" id="CP041217">
    <property type="protein sequence ID" value="QDH22377.1"/>
    <property type="molecule type" value="Genomic_DNA"/>
</dbReference>
<sequence>MQSTQLPRRRPEEVGIDPRGILSFLDAVAEDRFDLRSFMLLRRGSVAAEGWWAPHAPEDRHALYSVSKSFTSTAIGLAVEEGRLAVDDKVADLLPELLPEDPHPNLLKMTVHDLLVMGTGQSKDPLERVRPVPEADWARAFLAADVEHAPGSVFAYSSGATYMLSVILQKLTGEKVVDYLEPRLFAPLGIANKTWQESPQGVTTGGWGLKLSSEDLSKFGQLYLQKGQWNGQRLIAEDWIRLATSKRIENGDNQGGDWTRGYGYQFWVCRHGAYRADGAFGQFCLVLPEQDAVIVLTSAISRTQELLEAVWTHLLPAMQDAPSAPGAAGDEAAERLRKLAYAPEPAGEAPADEPWSGRTYRLDGELDGGLKLAAVRLTAEREDSLRLELWEAGDAPAPGERPAIALLCGAGEWHKTETPVPAGRSSSFPPDLGPAHGWFGRRGDGSLRITVRFSEEPIILDLTASFGADRLELSVHGNPEFGQKEQKLLGTADKAEERA</sequence>
<evidence type="ECO:0000313" key="3">
    <source>
        <dbReference type="EMBL" id="QDH22377.1"/>
    </source>
</evidence>
<dbReference type="PANTHER" id="PTHR43283">
    <property type="entry name" value="BETA-LACTAMASE-RELATED"/>
    <property type="match status" value="1"/>
</dbReference>
<keyword evidence="3" id="KW-0378">Hydrolase</keyword>
<evidence type="ECO:0000259" key="2">
    <source>
        <dbReference type="Pfam" id="PF00144"/>
    </source>
</evidence>
<dbReference type="RefSeq" id="WP_141448919.1">
    <property type="nucleotide sequence ID" value="NZ_CP041217.1"/>
</dbReference>
<dbReference type="OrthoDB" id="9773047at2"/>
<dbReference type="KEGG" id="saca:FFV09_16905"/>
<organism evidence="3 4">
    <name type="scientific">Saccharibacillus brassicae</name>
    <dbReference type="NCBI Taxonomy" id="2583377"/>
    <lineage>
        <taxon>Bacteria</taxon>
        <taxon>Bacillati</taxon>
        <taxon>Bacillota</taxon>
        <taxon>Bacilli</taxon>
        <taxon>Bacillales</taxon>
        <taxon>Paenibacillaceae</taxon>
        <taxon>Saccharibacillus</taxon>
    </lineage>
</organism>
<feature type="domain" description="Beta-lactamase-related" evidence="2">
    <location>
        <begin position="38"/>
        <end position="303"/>
    </location>
</feature>
<dbReference type="InterPro" id="IPR050789">
    <property type="entry name" value="Diverse_Enzym_Activities"/>
</dbReference>
<dbReference type="AlphaFoldDB" id="A0A4Y6V1N4"/>
<dbReference type="Pfam" id="PF00144">
    <property type="entry name" value="Beta-lactamase"/>
    <property type="match status" value="1"/>
</dbReference>
<evidence type="ECO:0000256" key="1">
    <source>
        <dbReference type="SAM" id="MobiDB-lite"/>
    </source>
</evidence>
<feature type="compositionally biased region" description="Basic and acidic residues" evidence="1">
    <location>
        <begin position="482"/>
        <end position="499"/>
    </location>
</feature>
<gene>
    <name evidence="3" type="ORF">FFV09_16905</name>
</gene>
<dbReference type="InterPro" id="IPR001466">
    <property type="entry name" value="Beta-lactam-related"/>
</dbReference>
<accession>A0A4Y6V1N4</accession>
<protein>
    <submittedName>
        <fullName evidence="3">Serine hydrolase</fullName>
    </submittedName>
</protein>
<dbReference type="PANTHER" id="PTHR43283:SF7">
    <property type="entry name" value="BETA-LACTAMASE-RELATED DOMAIN-CONTAINING PROTEIN"/>
    <property type="match status" value="1"/>
</dbReference>
<dbReference type="GO" id="GO:0016787">
    <property type="term" value="F:hydrolase activity"/>
    <property type="evidence" value="ECO:0007669"/>
    <property type="project" value="UniProtKB-KW"/>
</dbReference>
<name>A0A4Y6V1N4_SACBS</name>
<dbReference type="Gene3D" id="3.40.710.10">
    <property type="entry name" value="DD-peptidase/beta-lactamase superfamily"/>
    <property type="match status" value="1"/>
</dbReference>
<dbReference type="InterPro" id="IPR012338">
    <property type="entry name" value="Beta-lactam/transpept-like"/>
</dbReference>
<dbReference type="SUPFAM" id="SSF56601">
    <property type="entry name" value="beta-lactamase/transpeptidase-like"/>
    <property type="match status" value="1"/>
</dbReference>
<proteinExistence type="predicted"/>
<keyword evidence="4" id="KW-1185">Reference proteome</keyword>
<evidence type="ECO:0000313" key="4">
    <source>
        <dbReference type="Proteomes" id="UP000316968"/>
    </source>
</evidence>
<reference evidence="3 4" key="1">
    <citation type="submission" date="2019-06" db="EMBL/GenBank/DDBJ databases">
        <title>Saccharibacillus brassicae sp. nov., an endophytic bacterium isolated from Chinese cabbage seeds (Brassica pekinensis).</title>
        <authorList>
            <person name="Jiang L."/>
            <person name="Lee J."/>
            <person name="Kim S.W."/>
        </authorList>
    </citation>
    <scope>NUCLEOTIDE SEQUENCE [LARGE SCALE GENOMIC DNA]</scope>
    <source>
        <strain evidence="4">KCTC 43072 / ATSA2</strain>
    </source>
</reference>
<dbReference type="Proteomes" id="UP000316968">
    <property type="component" value="Chromosome"/>
</dbReference>
<feature type="region of interest" description="Disordered" evidence="1">
    <location>
        <begin position="477"/>
        <end position="499"/>
    </location>
</feature>